<evidence type="ECO:0000313" key="1">
    <source>
        <dbReference type="EMBL" id="KAI5071107.1"/>
    </source>
</evidence>
<comment type="caution">
    <text evidence="1">The sequence shown here is derived from an EMBL/GenBank/DDBJ whole genome shotgun (WGS) entry which is preliminary data.</text>
</comment>
<gene>
    <name evidence="1" type="ORF">GOP47_0013358</name>
</gene>
<dbReference type="EMBL" id="JABFUD020000013">
    <property type="protein sequence ID" value="KAI5071107.1"/>
    <property type="molecule type" value="Genomic_DNA"/>
</dbReference>
<sequence length="68" mass="8037">MGTSEQQGLSWPLMPSLYPHMCFDAWFFIWFMDYGLFLLESRLSKEEGVVQVFPLLVRGKAKTWYDVL</sequence>
<dbReference type="Proteomes" id="UP000886520">
    <property type="component" value="Chromosome 13"/>
</dbReference>
<reference evidence="1" key="1">
    <citation type="submission" date="2021-01" db="EMBL/GenBank/DDBJ databases">
        <title>Adiantum capillus-veneris genome.</title>
        <authorList>
            <person name="Fang Y."/>
            <person name="Liao Q."/>
        </authorList>
    </citation>
    <scope>NUCLEOTIDE SEQUENCE</scope>
    <source>
        <strain evidence="1">H3</strain>
        <tissue evidence="1">Leaf</tissue>
    </source>
</reference>
<proteinExistence type="predicted"/>
<evidence type="ECO:0000313" key="2">
    <source>
        <dbReference type="Proteomes" id="UP000886520"/>
    </source>
</evidence>
<protein>
    <submittedName>
        <fullName evidence="1">Uncharacterized protein</fullName>
    </submittedName>
</protein>
<accession>A0A9D4ZEG5</accession>
<dbReference type="AlphaFoldDB" id="A0A9D4ZEG5"/>
<keyword evidence="2" id="KW-1185">Reference proteome</keyword>
<organism evidence="1 2">
    <name type="scientific">Adiantum capillus-veneris</name>
    <name type="common">Maidenhair fern</name>
    <dbReference type="NCBI Taxonomy" id="13818"/>
    <lineage>
        <taxon>Eukaryota</taxon>
        <taxon>Viridiplantae</taxon>
        <taxon>Streptophyta</taxon>
        <taxon>Embryophyta</taxon>
        <taxon>Tracheophyta</taxon>
        <taxon>Polypodiopsida</taxon>
        <taxon>Polypodiidae</taxon>
        <taxon>Polypodiales</taxon>
        <taxon>Pteridineae</taxon>
        <taxon>Pteridaceae</taxon>
        <taxon>Vittarioideae</taxon>
        <taxon>Adiantum</taxon>
    </lineage>
</organism>
<name>A0A9D4ZEG5_ADICA</name>